<protein>
    <submittedName>
        <fullName evidence="3">SH3 domain-containing protein</fullName>
    </submittedName>
</protein>
<gene>
    <name evidence="3" type="ORF">SAMN05216386_1241</name>
</gene>
<accession>A0A1I5A750</accession>
<feature type="domain" description="SH3b" evidence="2">
    <location>
        <begin position="226"/>
        <end position="274"/>
    </location>
</feature>
<evidence type="ECO:0000256" key="1">
    <source>
        <dbReference type="SAM" id="Coils"/>
    </source>
</evidence>
<feature type="coiled-coil region" evidence="1">
    <location>
        <begin position="67"/>
        <end position="129"/>
    </location>
</feature>
<dbReference type="RefSeq" id="WP_074795818.1">
    <property type="nucleotide sequence ID" value="NZ_FOVJ01000002.1"/>
</dbReference>
<organism evidence="3 4">
    <name type="scientific">Nitrosospira briensis</name>
    <dbReference type="NCBI Taxonomy" id="35799"/>
    <lineage>
        <taxon>Bacteria</taxon>
        <taxon>Pseudomonadati</taxon>
        <taxon>Pseudomonadota</taxon>
        <taxon>Betaproteobacteria</taxon>
        <taxon>Nitrosomonadales</taxon>
        <taxon>Nitrosomonadaceae</taxon>
        <taxon>Nitrosospira</taxon>
    </lineage>
</organism>
<evidence type="ECO:0000313" key="4">
    <source>
        <dbReference type="Proteomes" id="UP000183107"/>
    </source>
</evidence>
<sequence length="292" mass="32350">MELVGQHGKLHRQPKVQPDQVLCWIALVLLGLNIGGCNILPKADLPEVEAESARPESRVKGPREIEYEKLLAEKEAQQHEIERLQKLLAEKEAHIRSQEARQQDQAKALQETSSQAAQAKVKLRRLATRPAAASTIAEVEMIMENLKSSSMTDSEKILQTQAQLLLSAAAASYAEDNYATAMDYAAQAREFIDMVRNNRANKAADPHQVTVPFQVPIPLRAKVDSNLRQQPSLRAAVLGMLGKDSTMTAEAYRGDWLKIVTADGRSGWVFNTLVEAQLAAPRRSVQLQRASE</sequence>
<dbReference type="EMBL" id="FOVJ01000002">
    <property type="protein sequence ID" value="SFN58228.1"/>
    <property type="molecule type" value="Genomic_DNA"/>
</dbReference>
<dbReference type="AlphaFoldDB" id="A0A1I5A750"/>
<proteinExistence type="predicted"/>
<reference evidence="4" key="1">
    <citation type="submission" date="2016-10" db="EMBL/GenBank/DDBJ databases">
        <authorList>
            <person name="Varghese N."/>
        </authorList>
    </citation>
    <scope>NUCLEOTIDE SEQUENCE [LARGE SCALE GENOMIC DNA]</scope>
    <source>
        <strain evidence="4">Nsp8</strain>
    </source>
</reference>
<name>A0A1I5A750_9PROT</name>
<dbReference type="Gene3D" id="2.30.30.40">
    <property type="entry name" value="SH3 Domains"/>
    <property type="match status" value="1"/>
</dbReference>
<dbReference type="InterPro" id="IPR003646">
    <property type="entry name" value="SH3-like_bac-type"/>
</dbReference>
<keyword evidence="4" id="KW-1185">Reference proteome</keyword>
<evidence type="ECO:0000313" key="3">
    <source>
        <dbReference type="EMBL" id="SFN58228.1"/>
    </source>
</evidence>
<dbReference type="Pfam" id="PF08239">
    <property type="entry name" value="SH3_3"/>
    <property type="match status" value="1"/>
</dbReference>
<keyword evidence="1" id="KW-0175">Coiled coil</keyword>
<evidence type="ECO:0000259" key="2">
    <source>
        <dbReference type="Pfam" id="PF08239"/>
    </source>
</evidence>
<dbReference type="Proteomes" id="UP000183107">
    <property type="component" value="Unassembled WGS sequence"/>
</dbReference>